<sequence>MELFVETEIKAIVAEGAFGKNCNLVSFNMYNDIIEKKEWKYKAIFGDIVTSDESHYSVLIKLKNRDKTIRESSECDVLFQNELNIYEKIIPFLLECRGPLVNDVNALSLPRFFYGRNNGGELAEKDLIVFENVNTLGYRFTEEQIFLDNDHLIIALQAIAEFHGLSYIAKHKNVSRFLDMVADVQDLQFDGNGHWTAQNDLLKRMGKRGVDRLLERDGGRYRDHEQLRRLNKLFDNATDTLRRAFGAHEPLSVLCHGEYCRGSVMFQYDDCGRPFDALIMDFFESRYGSPALDLSLFLYTTTTQHVRETHWGDLLDAYWAALTAAVPPGVRFPDRAELDAEMAASAIVGFMGASFILPYKLRDHSDPLLDSVATSDDPVDYFLVLGGDAGTECLADLIQHMVDMAYTQPCNALG</sequence>
<dbReference type="PANTHER" id="PTHR11012:SF8">
    <property type="entry name" value="JUVENILE HORMONE-INDUCIBLE PROTEIN 26"/>
    <property type="match status" value="1"/>
</dbReference>
<proteinExistence type="predicted"/>
<reference evidence="3" key="1">
    <citation type="submission" date="2010-06" db="EMBL/GenBank/DDBJ databases">
        <authorList>
            <person name="Jiang H."/>
            <person name="Abraham K."/>
            <person name="Ali S."/>
            <person name="Alsbrooks S.L."/>
            <person name="Anim B.N."/>
            <person name="Anosike U.S."/>
            <person name="Attaway T."/>
            <person name="Bandaranaike D.P."/>
            <person name="Battles P.K."/>
            <person name="Bell S.N."/>
            <person name="Bell A.V."/>
            <person name="Beltran B."/>
            <person name="Bickham C."/>
            <person name="Bustamante Y."/>
            <person name="Caleb T."/>
            <person name="Canada A."/>
            <person name="Cardenas V."/>
            <person name="Carter K."/>
            <person name="Chacko J."/>
            <person name="Chandrabose M.N."/>
            <person name="Chavez D."/>
            <person name="Chavez A."/>
            <person name="Chen L."/>
            <person name="Chu H.-S."/>
            <person name="Claassen K.J."/>
            <person name="Cockrell R."/>
            <person name="Collins M."/>
            <person name="Cooper J.A."/>
            <person name="Cree A."/>
            <person name="Curry S.M."/>
            <person name="Da Y."/>
            <person name="Dao M.D."/>
            <person name="Das B."/>
            <person name="Davila M.-L."/>
            <person name="Davy-Carroll L."/>
            <person name="Denson S."/>
            <person name="Dinh H."/>
            <person name="Ebong V.E."/>
            <person name="Edwards J.R."/>
            <person name="Egan A."/>
            <person name="El-Daye J."/>
            <person name="Escobedo L."/>
            <person name="Fernandez S."/>
            <person name="Fernando P.R."/>
            <person name="Flagg N."/>
            <person name="Forbes L.D."/>
            <person name="Fowler R.G."/>
            <person name="Fu Q."/>
            <person name="Gabisi R.A."/>
            <person name="Ganer J."/>
            <person name="Garbino Pronczuk A."/>
            <person name="Garcia R.M."/>
            <person name="Garner T."/>
            <person name="Garrett T.E."/>
            <person name="Gonzalez D.A."/>
            <person name="Hamid H."/>
            <person name="Hawkins E.S."/>
            <person name="Hirani K."/>
            <person name="Hogues M.E."/>
            <person name="Hollins B."/>
            <person name="Hsiao C.-H."/>
            <person name="Jabil R."/>
            <person name="James M.L."/>
            <person name="Jhangiani S.N."/>
            <person name="Johnson B."/>
            <person name="Johnson Q."/>
            <person name="Joshi V."/>
            <person name="Kalu J.B."/>
            <person name="Kam C."/>
            <person name="Kashfia A."/>
            <person name="Keebler J."/>
            <person name="Kisamo H."/>
            <person name="Kovar C.L."/>
            <person name="Lago L.A."/>
            <person name="Lai C.-Y."/>
            <person name="Laidlaw J."/>
            <person name="Lara F."/>
            <person name="Le T.-K."/>
            <person name="Lee S.L."/>
            <person name="Legall F.H."/>
            <person name="Lemon S.J."/>
            <person name="Lewis L.R."/>
            <person name="Li B."/>
            <person name="Liu Y."/>
            <person name="Liu Y.-S."/>
            <person name="Lopez J."/>
            <person name="Lozado R.J."/>
            <person name="Lu J."/>
            <person name="Madu R.C."/>
            <person name="Maheshwari M."/>
            <person name="Maheshwari R."/>
            <person name="Malloy K."/>
            <person name="Martinez E."/>
            <person name="Mathew T."/>
            <person name="Mercado I.C."/>
            <person name="Mercado C."/>
            <person name="Meyer B."/>
            <person name="Montgomery K."/>
            <person name="Morgan M.B."/>
            <person name="Munidasa M."/>
            <person name="Nazareth L.V."/>
            <person name="Nelson J."/>
            <person name="Ng B.M."/>
            <person name="Nguyen N.B."/>
            <person name="Nguyen P.Q."/>
            <person name="Nguyen T."/>
            <person name="Obregon M."/>
            <person name="Okwuonu G.O."/>
            <person name="Onwere C.G."/>
            <person name="Orozco G."/>
            <person name="Parra A."/>
            <person name="Patel S."/>
            <person name="Patil S."/>
            <person name="Perez A."/>
            <person name="Perez Y."/>
            <person name="Pham C."/>
            <person name="Primus E.L."/>
            <person name="Pu L.-L."/>
            <person name="Puazo M."/>
            <person name="Qin X."/>
            <person name="Quiroz J.B."/>
            <person name="Reese J."/>
            <person name="Richards S."/>
            <person name="Rives C.M."/>
            <person name="Robberts R."/>
            <person name="Ruiz S.J."/>
            <person name="Ruiz M.J."/>
            <person name="Santibanez J."/>
            <person name="Schneider B.W."/>
            <person name="Sisson I."/>
            <person name="Smith M."/>
            <person name="Sodergren E."/>
            <person name="Song X.-Z."/>
            <person name="Song B.B."/>
            <person name="Summersgill H."/>
            <person name="Thelus R."/>
            <person name="Thornton R.D."/>
            <person name="Trejos Z.Y."/>
            <person name="Usmani K."/>
            <person name="Vattathil S."/>
            <person name="Villasana D."/>
            <person name="Walker D.L."/>
            <person name="Wang S."/>
            <person name="Wang K."/>
            <person name="White C.S."/>
            <person name="Williams A.C."/>
            <person name="Williamson J."/>
            <person name="Wilson K."/>
            <person name="Woghiren I.O."/>
            <person name="Woodworth J.R."/>
            <person name="Worley K.C."/>
            <person name="Wright R.A."/>
            <person name="Wu W."/>
            <person name="Young L."/>
            <person name="Zhang L."/>
            <person name="Zhang J."/>
            <person name="Zhu Y."/>
            <person name="Muzny D.M."/>
            <person name="Weinstock G."/>
            <person name="Gibbs R.A."/>
        </authorList>
    </citation>
    <scope>NUCLEOTIDE SEQUENCE [LARGE SCALE GENOMIC DNA]</scope>
    <source>
        <strain evidence="3">LSR1</strain>
    </source>
</reference>
<dbReference type="SUPFAM" id="SSF56112">
    <property type="entry name" value="Protein kinase-like (PK-like)"/>
    <property type="match status" value="1"/>
</dbReference>
<keyword evidence="3" id="KW-1185">Reference proteome</keyword>
<reference evidence="2" key="2">
    <citation type="submission" date="2022-06" db="UniProtKB">
        <authorList>
            <consortium name="EnsemblMetazoa"/>
        </authorList>
    </citation>
    <scope>IDENTIFICATION</scope>
</reference>
<dbReference type="GeneID" id="100164219"/>
<accession>A0A8R1VZP2</accession>
<dbReference type="PANTHER" id="PTHR11012">
    <property type="entry name" value="PROTEIN KINASE-LIKE DOMAIN-CONTAINING"/>
    <property type="match status" value="1"/>
</dbReference>
<evidence type="ECO:0000313" key="3">
    <source>
        <dbReference type="Proteomes" id="UP000007819"/>
    </source>
</evidence>
<dbReference type="Gene3D" id="3.90.1200.10">
    <property type="match status" value="1"/>
</dbReference>
<dbReference type="InterPro" id="IPR004119">
    <property type="entry name" value="EcKL"/>
</dbReference>
<feature type="domain" description="CHK kinase-like" evidence="1">
    <location>
        <begin position="128"/>
        <end position="328"/>
    </location>
</feature>
<evidence type="ECO:0000259" key="1">
    <source>
        <dbReference type="SMART" id="SM00587"/>
    </source>
</evidence>
<dbReference type="OMA" id="FEQGYMD"/>
<dbReference type="InterPro" id="IPR015897">
    <property type="entry name" value="CHK_kinase-like"/>
</dbReference>
<name>A0A8R1VZP2_ACYPI</name>
<dbReference type="KEGG" id="api:100164219"/>
<organism evidence="2 3">
    <name type="scientific">Acyrthosiphon pisum</name>
    <name type="common">Pea aphid</name>
    <dbReference type="NCBI Taxonomy" id="7029"/>
    <lineage>
        <taxon>Eukaryota</taxon>
        <taxon>Metazoa</taxon>
        <taxon>Ecdysozoa</taxon>
        <taxon>Arthropoda</taxon>
        <taxon>Hexapoda</taxon>
        <taxon>Insecta</taxon>
        <taxon>Pterygota</taxon>
        <taxon>Neoptera</taxon>
        <taxon>Paraneoptera</taxon>
        <taxon>Hemiptera</taxon>
        <taxon>Sternorrhyncha</taxon>
        <taxon>Aphidomorpha</taxon>
        <taxon>Aphidoidea</taxon>
        <taxon>Aphididae</taxon>
        <taxon>Macrosiphini</taxon>
        <taxon>Acyrthosiphon</taxon>
    </lineage>
</organism>
<dbReference type="Proteomes" id="UP000007819">
    <property type="component" value="Chromosome A1"/>
</dbReference>
<dbReference type="RefSeq" id="XP_001945201.1">
    <property type="nucleotide sequence ID" value="XM_001945166.4"/>
</dbReference>
<dbReference type="EnsemblMetazoa" id="XM_001945166.5">
    <property type="protein sequence ID" value="XP_001945201.1"/>
    <property type="gene ID" value="LOC100164219"/>
</dbReference>
<dbReference type="AlphaFoldDB" id="A0A8R1VZP2"/>
<evidence type="ECO:0000313" key="2">
    <source>
        <dbReference type="EnsemblMetazoa" id="XP_001945201.1"/>
    </source>
</evidence>
<dbReference type="OrthoDB" id="190089at2759"/>
<dbReference type="SMART" id="SM00587">
    <property type="entry name" value="CHK"/>
    <property type="match status" value="1"/>
</dbReference>
<dbReference type="InterPro" id="IPR011009">
    <property type="entry name" value="Kinase-like_dom_sf"/>
</dbReference>
<dbReference type="Pfam" id="PF02958">
    <property type="entry name" value="EcKL"/>
    <property type="match status" value="1"/>
</dbReference>
<protein>
    <recommendedName>
        <fullName evidence="1">CHK kinase-like domain-containing protein</fullName>
    </recommendedName>
</protein>